<feature type="region of interest" description="Disordered" evidence="3">
    <location>
        <begin position="1"/>
        <end position="50"/>
    </location>
</feature>
<reference evidence="6 7" key="1">
    <citation type="journal article" date="2018" name="Mol. Biol. Evol.">
        <title>Broad Genomic Sampling Reveals a Smut Pathogenic Ancestry of the Fungal Clade Ustilaginomycotina.</title>
        <authorList>
            <person name="Kijpornyongpan T."/>
            <person name="Mondo S.J."/>
            <person name="Barry K."/>
            <person name="Sandor L."/>
            <person name="Lee J."/>
            <person name="Lipzen A."/>
            <person name="Pangilinan J."/>
            <person name="LaButti K."/>
            <person name="Hainaut M."/>
            <person name="Henrissat B."/>
            <person name="Grigoriev I.V."/>
            <person name="Spatafora J.W."/>
            <person name="Aime M.C."/>
        </authorList>
    </citation>
    <scope>NUCLEOTIDE SEQUENCE [LARGE SCALE GENOMIC DNA]</scope>
    <source>
        <strain evidence="6 7">MCA 4718</strain>
    </source>
</reference>
<dbReference type="STRING" id="1684307.A0A316U4Q0"/>
<gene>
    <name evidence="6" type="ORF">BCV69DRAFT_283099</name>
</gene>
<evidence type="ECO:0000256" key="3">
    <source>
        <dbReference type="SAM" id="MobiDB-lite"/>
    </source>
</evidence>
<dbReference type="Gene3D" id="3.60.21.10">
    <property type="match status" value="1"/>
</dbReference>
<evidence type="ECO:0000259" key="5">
    <source>
        <dbReference type="Pfam" id="PF00149"/>
    </source>
</evidence>
<dbReference type="OrthoDB" id="282973at2759"/>
<dbReference type="Proteomes" id="UP000245942">
    <property type="component" value="Unassembled WGS sequence"/>
</dbReference>
<keyword evidence="1" id="KW-0378">Hydrolase</keyword>
<dbReference type="GO" id="GO:0005615">
    <property type="term" value="C:extracellular space"/>
    <property type="evidence" value="ECO:0007669"/>
    <property type="project" value="TreeGrafter"/>
</dbReference>
<feature type="domain" description="Calcineurin-like phosphoesterase" evidence="5">
    <location>
        <begin position="330"/>
        <end position="616"/>
    </location>
</feature>
<organism evidence="6 7">
    <name type="scientific">Pseudomicrostroma glucosiphilum</name>
    <dbReference type="NCBI Taxonomy" id="1684307"/>
    <lineage>
        <taxon>Eukaryota</taxon>
        <taxon>Fungi</taxon>
        <taxon>Dikarya</taxon>
        <taxon>Basidiomycota</taxon>
        <taxon>Ustilaginomycotina</taxon>
        <taxon>Exobasidiomycetes</taxon>
        <taxon>Microstromatales</taxon>
        <taxon>Microstromatales incertae sedis</taxon>
        <taxon>Pseudomicrostroma</taxon>
    </lineage>
</organism>
<dbReference type="PANTHER" id="PTHR10340:SF27">
    <property type="entry name" value="ACL091CP"/>
    <property type="match status" value="1"/>
</dbReference>
<dbReference type="InterPro" id="IPR041805">
    <property type="entry name" value="ASMase/PPN1_MPP"/>
</dbReference>
<keyword evidence="2" id="KW-0325">Glycoprotein</keyword>
<feature type="compositionally biased region" description="Polar residues" evidence="3">
    <location>
        <begin position="35"/>
        <end position="44"/>
    </location>
</feature>
<protein>
    <submittedName>
        <fullName evidence="6">Metallo-dependent phosphatase</fullName>
    </submittedName>
</protein>
<keyword evidence="4" id="KW-0812">Transmembrane</keyword>
<dbReference type="GeneID" id="37014321"/>
<feature type="compositionally biased region" description="Low complexity" evidence="3">
    <location>
        <begin position="90"/>
        <end position="104"/>
    </location>
</feature>
<evidence type="ECO:0000256" key="2">
    <source>
        <dbReference type="ARBA" id="ARBA00023180"/>
    </source>
</evidence>
<dbReference type="PANTHER" id="PTHR10340">
    <property type="entry name" value="SPHINGOMYELIN PHOSPHODIESTERASE"/>
    <property type="match status" value="1"/>
</dbReference>
<dbReference type="AlphaFoldDB" id="A0A316U4Q0"/>
<accession>A0A316U4Q0</accession>
<evidence type="ECO:0000256" key="4">
    <source>
        <dbReference type="SAM" id="Phobius"/>
    </source>
</evidence>
<feature type="region of interest" description="Disordered" evidence="3">
    <location>
        <begin position="80"/>
        <end position="107"/>
    </location>
</feature>
<dbReference type="EMBL" id="KZ819328">
    <property type="protein sequence ID" value="PWN20219.1"/>
    <property type="molecule type" value="Genomic_DNA"/>
</dbReference>
<dbReference type="RefSeq" id="XP_025347379.1">
    <property type="nucleotide sequence ID" value="XM_025492587.1"/>
</dbReference>
<feature type="transmembrane region" description="Helical" evidence="4">
    <location>
        <begin position="60"/>
        <end position="79"/>
    </location>
</feature>
<dbReference type="InterPro" id="IPR004843">
    <property type="entry name" value="Calcineurin-like_PHP"/>
</dbReference>
<keyword evidence="7" id="KW-1185">Reference proteome</keyword>
<evidence type="ECO:0000313" key="7">
    <source>
        <dbReference type="Proteomes" id="UP000245942"/>
    </source>
</evidence>
<proteinExistence type="predicted"/>
<feature type="compositionally biased region" description="Polar residues" evidence="3">
    <location>
        <begin position="1"/>
        <end position="18"/>
    </location>
</feature>
<dbReference type="Pfam" id="PF00149">
    <property type="entry name" value="Metallophos"/>
    <property type="match status" value="1"/>
</dbReference>
<name>A0A316U4Q0_9BASI</name>
<sequence>MDNSQRDLASTANRTRPATTAYDVESDAPGETTALLGTSTQQLESPPRPYPRIAQAMRSFAALLLVSLVIGSVYALAAAPHPRRSDGTPTSGKKSSSSTSSSSGFPTYTAPSAFPTKAFSDGYYYLPGDFTAEPRPIITNIKDHSVFPDSLDDPHQLPTGAPASEAVYPRPSASPTPGMKNAALQKIQSIIDDSTSGATNCTKCTQALKVGQKLVRAEPHSGPELMVSLCKQYRFASTKSGLTQDEICEREYAPSTLGAQYTSILSYANLSDVDGQAICASVFSACTAPPPSTLTKAFVKKWFKGHESAPKNLSKKTGKPLEGKRKGEMLKVAHLSDLHVDPRYLVGAEAACTSGQCCRADSFNSTVASTFKGGLNSSSTINPAGYWGEYTCDPPWSIAVTALDAVTPLNGGKDVDMTIHTGDMTTHDADYHYSHALVNQAEQAIHDQMRRALGSGPIFTALGNHDSSPQDAVSSNTLPDGHDTFSWNYDYVSKLWESDGWMTHKEAEEIGKHYGAFSVSPRKGLRVISLNTNLWYSGNPWNFINYGKFDPSGILRFLTDELQLAEDRQEGVWIIGHVYSGWSGSDPLKNPTNLLQVIVERYHSTIRNLFFGHSHEDFFNVFYKSNASSVLPSDAIAHSFIGPSVTPGTNVNPGVRIYEVDPETYEVVDYHQFYTQLTTFSSLQEEKHGPVWEHLYSAREEYADFHASRANGSYHLSVPLTSSGHWPSSEALTPAFWAQLTTEMLLRPHELVDEAFTTFQGRNSSLSPRCNTTECVEAKVCYLRSGTAILGSQCPKGYSSVQGG</sequence>
<dbReference type="InterPro" id="IPR029052">
    <property type="entry name" value="Metallo-depent_PP-like"/>
</dbReference>
<dbReference type="GO" id="GO:0008081">
    <property type="term" value="F:phosphoric diester hydrolase activity"/>
    <property type="evidence" value="ECO:0007669"/>
    <property type="project" value="TreeGrafter"/>
</dbReference>
<feature type="region of interest" description="Disordered" evidence="3">
    <location>
        <begin position="155"/>
        <end position="179"/>
    </location>
</feature>
<evidence type="ECO:0000256" key="1">
    <source>
        <dbReference type="ARBA" id="ARBA00022801"/>
    </source>
</evidence>
<dbReference type="SUPFAM" id="SSF56300">
    <property type="entry name" value="Metallo-dependent phosphatases"/>
    <property type="match status" value="1"/>
</dbReference>
<dbReference type="CDD" id="cd00842">
    <property type="entry name" value="MPP_ASMase"/>
    <property type="match status" value="1"/>
</dbReference>
<keyword evidence="4" id="KW-1133">Transmembrane helix</keyword>
<keyword evidence="4" id="KW-0472">Membrane</keyword>
<evidence type="ECO:0000313" key="6">
    <source>
        <dbReference type="EMBL" id="PWN20219.1"/>
    </source>
</evidence>